<keyword evidence="2" id="KW-1133">Transmembrane helix</keyword>
<keyword evidence="4" id="KW-1185">Reference proteome</keyword>
<sequence length="222" mass="24321">MTSRVQSTKRSSATKRRSTGAQVDISILIGLLTVSVIALGLFIAMSFTSTPDEAEKFFTQLSSQKAHTFHMGDAWLGDTLDNLKRKHPEVKIAVNRNGEAVAAFADDSGLYTVRYVSRKERNIAYQVRFEHTFKGMGEDQVIAHISKEYGRSASSDCKINATGRNKVCMLKWWLTDGIVLDVVTRSHNGDGTPSTAVSITASDTFLQDQTTSPPPQSNSASD</sequence>
<feature type="transmembrane region" description="Helical" evidence="2">
    <location>
        <begin position="21"/>
        <end position="47"/>
    </location>
</feature>
<accession>A0A4R3JFS9</accession>
<comment type="caution">
    <text evidence="3">The sequence shown here is derived from an EMBL/GenBank/DDBJ whole genome shotgun (WGS) entry which is preliminary data.</text>
</comment>
<dbReference type="RefSeq" id="WP_132938019.1">
    <property type="nucleotide sequence ID" value="NZ_CP119676.1"/>
</dbReference>
<name>A0A4R3JFS9_9PROT</name>
<dbReference type="AlphaFoldDB" id="A0A4R3JFS9"/>
<keyword evidence="2" id="KW-0472">Membrane</keyword>
<evidence type="ECO:0000256" key="2">
    <source>
        <dbReference type="SAM" id="Phobius"/>
    </source>
</evidence>
<keyword evidence="2" id="KW-0812">Transmembrane</keyword>
<gene>
    <name evidence="3" type="ORF">EDD55_10283</name>
</gene>
<evidence type="ECO:0000313" key="4">
    <source>
        <dbReference type="Proteomes" id="UP000295304"/>
    </source>
</evidence>
<dbReference type="OrthoDB" id="9971859at2"/>
<dbReference type="EMBL" id="SLZW01000002">
    <property type="protein sequence ID" value="TCS64046.1"/>
    <property type="molecule type" value="Genomic_DNA"/>
</dbReference>
<feature type="region of interest" description="Disordered" evidence="1">
    <location>
        <begin position="202"/>
        <end position="222"/>
    </location>
</feature>
<protein>
    <submittedName>
        <fullName evidence="3">Uncharacterized protein</fullName>
    </submittedName>
</protein>
<reference evidence="3 4" key="1">
    <citation type="submission" date="2019-03" db="EMBL/GenBank/DDBJ databases">
        <title>Genomic Encyclopedia of Type Strains, Phase IV (KMG-IV): sequencing the most valuable type-strain genomes for metagenomic binning, comparative biology and taxonomic classification.</title>
        <authorList>
            <person name="Goeker M."/>
        </authorList>
    </citation>
    <scope>NUCLEOTIDE SEQUENCE [LARGE SCALE GENOMIC DNA]</scope>
    <source>
        <strain evidence="3 4">DSM 101688</strain>
    </source>
</reference>
<proteinExistence type="predicted"/>
<organism evidence="3 4">
    <name type="scientific">Varunaivibrio sulfuroxidans</name>
    <dbReference type="NCBI Taxonomy" id="1773489"/>
    <lineage>
        <taxon>Bacteria</taxon>
        <taxon>Pseudomonadati</taxon>
        <taxon>Pseudomonadota</taxon>
        <taxon>Alphaproteobacteria</taxon>
        <taxon>Rhodospirillales</taxon>
        <taxon>Magnetovibrionaceae</taxon>
        <taxon>Varunaivibrio</taxon>
    </lineage>
</organism>
<evidence type="ECO:0000313" key="3">
    <source>
        <dbReference type="EMBL" id="TCS64046.1"/>
    </source>
</evidence>
<evidence type="ECO:0000256" key="1">
    <source>
        <dbReference type="SAM" id="MobiDB-lite"/>
    </source>
</evidence>
<dbReference type="Proteomes" id="UP000295304">
    <property type="component" value="Unassembled WGS sequence"/>
</dbReference>